<feature type="domain" description="LysM" evidence="2">
    <location>
        <begin position="759"/>
        <end position="802"/>
    </location>
</feature>
<protein>
    <submittedName>
        <fullName evidence="3">Lytic transglycosylase</fullName>
    </submittedName>
</protein>
<feature type="domain" description="LysM" evidence="2">
    <location>
        <begin position="404"/>
        <end position="448"/>
    </location>
</feature>
<feature type="compositionally biased region" description="Low complexity" evidence="1">
    <location>
        <begin position="494"/>
        <end position="504"/>
    </location>
</feature>
<dbReference type="CDD" id="cd00118">
    <property type="entry name" value="LysM"/>
    <property type="match status" value="2"/>
</dbReference>
<dbReference type="PANTHER" id="PTHR33734">
    <property type="entry name" value="LYSM DOMAIN-CONTAINING GPI-ANCHORED PROTEIN 2"/>
    <property type="match status" value="1"/>
</dbReference>
<evidence type="ECO:0000313" key="3">
    <source>
        <dbReference type="EMBL" id="PSR52162.1"/>
    </source>
</evidence>
<feature type="compositionally biased region" description="Pro residues" evidence="1">
    <location>
        <begin position="465"/>
        <end position="475"/>
    </location>
</feature>
<dbReference type="AlphaFoldDB" id="A0A2T2Y9H2"/>
<dbReference type="EMBL" id="PYFT01000001">
    <property type="protein sequence ID" value="PSR52162.1"/>
    <property type="molecule type" value="Genomic_DNA"/>
</dbReference>
<dbReference type="Pfam" id="PF01464">
    <property type="entry name" value="SLT"/>
    <property type="match status" value="1"/>
</dbReference>
<proteinExistence type="predicted"/>
<evidence type="ECO:0000259" key="2">
    <source>
        <dbReference type="PROSITE" id="PS51782"/>
    </source>
</evidence>
<feature type="compositionally biased region" description="Low complexity" evidence="1">
    <location>
        <begin position="559"/>
        <end position="571"/>
    </location>
</feature>
<name>A0A2T2Y9H2_9BACT</name>
<dbReference type="PANTHER" id="PTHR33734:SF22">
    <property type="entry name" value="MEMBRANE-BOUND LYTIC MUREIN TRANSGLYCOSYLASE D"/>
    <property type="match status" value="1"/>
</dbReference>
<dbReference type="PROSITE" id="PS51782">
    <property type="entry name" value="LYSM"/>
    <property type="match status" value="3"/>
</dbReference>
<dbReference type="Proteomes" id="UP000240357">
    <property type="component" value="Unassembled WGS sequence"/>
</dbReference>
<sequence>MFLGYILIIFCIFCYKLYRPQSHTCNQISLSKPVFEFFSLNTMRKNLLLLLLGLFCLAAKAQTVVVPNNIYFADQHLTINEDARKAIQKQVDALLKYPQYFQAKIDRSDAYFPIISRIFAEEGLPDDFKYLVLQESGLVSDAVSTSNAVGFWQFKKEAAADHGLLINADVDERKHIVNSSRGAAKYLVKSNTTYYKNWFNTLLSYYLGFTGAKSFAKPEHVDSKEMEVSGKTNWYILTFLAHKVAFENSIGKNPNPPVVIQEVPVTVGQSLSDVALATQTDYAELQKYNKWLSGSVVPGNKPYTVLVPITNPNQQQAVLAVNKTRMPISIPGKSGSLAGPAIRKTYNGLQAIVARRGDSQDNLARAGKVSLKRFRQYNELTNRDEVIAGETYYLERKRSKASTAYYAVQGGEQTWNVAQKFGVKVKSLLWYNRLRKNETLLAGRVMWLQQRRPSHVPVEYQDIPPATPTPQPETPTKPLIIAQKEPNPAPPKTSAPAAKPASKNTVEDKLANIFGVKPAPEKVAKVDTQPVEVDENLSEVNEEPEDNEPVVTAPVIPNTPSTSGTEVTTTSDSIQVPANESVFSIDVAPVSESGNDAIIDTTLARSEPEKEVAQINSEPQKPDLYPTRKSSASTKDSVFLKSGPVSSAPKASTSLIAKEEMASPAEKTANTVSVIITEHVVSKGETLYSISRLYDIPVNQLQTWNSLSTLALSIGQNLRLTPPVKTPAQKKSVADNSIITAATMPPVTERATTANTITTQHVVSAGESMYQISRKYGVTIKEIMEWNNKSDFSVSPGEKLTIKPKSSSRK</sequence>
<dbReference type="CDD" id="cd16894">
    <property type="entry name" value="MltD-like"/>
    <property type="match status" value="1"/>
</dbReference>
<dbReference type="Gene3D" id="3.10.350.10">
    <property type="entry name" value="LysM domain"/>
    <property type="match status" value="3"/>
</dbReference>
<accession>A0A2T2Y9H2</accession>
<dbReference type="GO" id="GO:0008932">
    <property type="term" value="F:lytic endotransglycosylase activity"/>
    <property type="evidence" value="ECO:0007669"/>
    <property type="project" value="TreeGrafter"/>
</dbReference>
<dbReference type="InterPro" id="IPR023346">
    <property type="entry name" value="Lysozyme-like_dom_sf"/>
</dbReference>
<keyword evidence="4" id="KW-1185">Reference proteome</keyword>
<feature type="domain" description="LysM" evidence="2">
    <location>
        <begin position="677"/>
        <end position="720"/>
    </location>
</feature>
<feature type="region of interest" description="Disordered" evidence="1">
    <location>
        <begin position="606"/>
        <end position="644"/>
    </location>
</feature>
<dbReference type="Pfam" id="PF01476">
    <property type="entry name" value="LysM"/>
    <property type="match status" value="3"/>
</dbReference>
<dbReference type="SMART" id="SM00257">
    <property type="entry name" value="LysM"/>
    <property type="match status" value="5"/>
</dbReference>
<dbReference type="InterPro" id="IPR008258">
    <property type="entry name" value="Transglycosylase_SLT_dom_1"/>
</dbReference>
<comment type="caution">
    <text evidence="3">The sequence shown here is derived from an EMBL/GenBank/DDBJ whole genome shotgun (WGS) entry which is preliminary data.</text>
</comment>
<dbReference type="SUPFAM" id="SSF54106">
    <property type="entry name" value="LysM domain"/>
    <property type="match status" value="3"/>
</dbReference>
<evidence type="ECO:0000256" key="1">
    <source>
        <dbReference type="SAM" id="MobiDB-lite"/>
    </source>
</evidence>
<dbReference type="Gene3D" id="1.10.530.10">
    <property type="match status" value="1"/>
</dbReference>
<organism evidence="3 4">
    <name type="scientific">Adhaeribacter arboris</name>
    <dbReference type="NCBI Taxonomy" id="2072846"/>
    <lineage>
        <taxon>Bacteria</taxon>
        <taxon>Pseudomonadati</taxon>
        <taxon>Bacteroidota</taxon>
        <taxon>Cytophagia</taxon>
        <taxon>Cytophagales</taxon>
        <taxon>Hymenobacteraceae</taxon>
        <taxon>Adhaeribacter</taxon>
    </lineage>
</organism>
<feature type="compositionally biased region" description="Acidic residues" evidence="1">
    <location>
        <begin position="536"/>
        <end position="548"/>
    </location>
</feature>
<reference evidence="3 4" key="1">
    <citation type="submission" date="2018-03" db="EMBL/GenBank/DDBJ databases">
        <title>Adhaeribacter sp. HMF7605 Genome sequencing and assembly.</title>
        <authorList>
            <person name="Kang H."/>
            <person name="Kang J."/>
            <person name="Cha I."/>
            <person name="Kim H."/>
            <person name="Joh K."/>
        </authorList>
    </citation>
    <scope>NUCLEOTIDE SEQUENCE [LARGE SCALE GENOMIC DNA]</scope>
    <source>
        <strain evidence="3 4">HMF7605</strain>
    </source>
</reference>
<feature type="region of interest" description="Disordered" evidence="1">
    <location>
        <begin position="536"/>
        <end position="571"/>
    </location>
</feature>
<feature type="region of interest" description="Disordered" evidence="1">
    <location>
        <begin position="463"/>
        <end position="504"/>
    </location>
</feature>
<gene>
    <name evidence="3" type="ORF">AHMF7605_00800</name>
</gene>
<evidence type="ECO:0000313" key="4">
    <source>
        <dbReference type="Proteomes" id="UP000240357"/>
    </source>
</evidence>
<dbReference type="SUPFAM" id="SSF53955">
    <property type="entry name" value="Lysozyme-like"/>
    <property type="match status" value="1"/>
</dbReference>
<dbReference type="InterPro" id="IPR036779">
    <property type="entry name" value="LysM_dom_sf"/>
</dbReference>
<dbReference type="InterPro" id="IPR018392">
    <property type="entry name" value="LysM"/>
</dbReference>